<dbReference type="Pfam" id="PF00400">
    <property type="entry name" value="WD40"/>
    <property type="match status" value="1"/>
</dbReference>
<dbReference type="SUPFAM" id="SSF50978">
    <property type="entry name" value="WD40 repeat-like"/>
    <property type="match status" value="1"/>
</dbReference>
<evidence type="ECO:0000256" key="1">
    <source>
        <dbReference type="PROSITE-ProRule" id="PRU00221"/>
    </source>
</evidence>
<dbReference type="InterPro" id="IPR001680">
    <property type="entry name" value="WD40_rpt"/>
</dbReference>
<dbReference type="InterPro" id="IPR036322">
    <property type="entry name" value="WD40_repeat_dom_sf"/>
</dbReference>
<proteinExistence type="predicted"/>
<feature type="non-terminal residue" evidence="2">
    <location>
        <position position="1"/>
    </location>
</feature>
<dbReference type="Proteomes" id="UP001206925">
    <property type="component" value="Unassembled WGS sequence"/>
</dbReference>
<dbReference type="SMART" id="SM00320">
    <property type="entry name" value="WD40"/>
    <property type="match status" value="1"/>
</dbReference>
<dbReference type="InterPro" id="IPR015943">
    <property type="entry name" value="WD40/YVTN_repeat-like_dom_sf"/>
</dbReference>
<evidence type="ECO:0000313" key="3">
    <source>
        <dbReference type="Proteomes" id="UP001206925"/>
    </source>
</evidence>
<dbReference type="PROSITE" id="PS50082">
    <property type="entry name" value="WD_REPEATS_2"/>
    <property type="match status" value="1"/>
</dbReference>
<organism evidence="2 3">
    <name type="scientific">Ambrosia artemisiifolia</name>
    <name type="common">Common ragweed</name>
    <dbReference type="NCBI Taxonomy" id="4212"/>
    <lineage>
        <taxon>Eukaryota</taxon>
        <taxon>Viridiplantae</taxon>
        <taxon>Streptophyta</taxon>
        <taxon>Embryophyta</taxon>
        <taxon>Tracheophyta</taxon>
        <taxon>Spermatophyta</taxon>
        <taxon>Magnoliopsida</taxon>
        <taxon>eudicotyledons</taxon>
        <taxon>Gunneridae</taxon>
        <taxon>Pentapetalae</taxon>
        <taxon>asterids</taxon>
        <taxon>campanulids</taxon>
        <taxon>Asterales</taxon>
        <taxon>Asteraceae</taxon>
        <taxon>Asteroideae</taxon>
        <taxon>Heliantheae alliance</taxon>
        <taxon>Heliantheae</taxon>
        <taxon>Ambrosia</taxon>
    </lineage>
</organism>
<accession>A0AAD5GR86</accession>
<name>A0AAD5GR86_AMBAR</name>
<reference evidence="2" key="1">
    <citation type="submission" date="2022-06" db="EMBL/GenBank/DDBJ databases">
        <title>Uncovering the hologenomic basis of an extraordinary plant invasion.</title>
        <authorList>
            <person name="Bieker V.C."/>
            <person name="Martin M.D."/>
            <person name="Gilbert T."/>
            <person name="Hodgins K."/>
            <person name="Battlay P."/>
            <person name="Petersen B."/>
            <person name="Wilson J."/>
        </authorList>
    </citation>
    <scope>NUCLEOTIDE SEQUENCE</scope>
    <source>
        <strain evidence="2">AA19_3_7</strain>
        <tissue evidence="2">Leaf</tissue>
    </source>
</reference>
<dbReference type="EMBL" id="JAMZMK010005742">
    <property type="protein sequence ID" value="KAI7752170.1"/>
    <property type="molecule type" value="Genomic_DNA"/>
</dbReference>
<feature type="repeat" description="WD" evidence="1">
    <location>
        <begin position="13"/>
        <end position="45"/>
    </location>
</feature>
<keyword evidence="1" id="KW-0853">WD repeat</keyword>
<protein>
    <submittedName>
        <fullName evidence="2">Uncharacterized protein</fullName>
    </submittedName>
</protein>
<gene>
    <name evidence="2" type="ORF">M8C21_022762</name>
</gene>
<keyword evidence="3" id="KW-1185">Reference proteome</keyword>
<evidence type="ECO:0000313" key="2">
    <source>
        <dbReference type="EMBL" id="KAI7752170.1"/>
    </source>
</evidence>
<comment type="caution">
    <text evidence="2">The sequence shown here is derived from an EMBL/GenBank/DDBJ whole genome shotgun (WGS) entry which is preliminary data.</text>
</comment>
<dbReference type="Gene3D" id="2.130.10.10">
    <property type="entry name" value="YVTN repeat-like/Quinoprotein amine dehydrogenase"/>
    <property type="match status" value="1"/>
</dbReference>
<dbReference type="PROSITE" id="PS50294">
    <property type="entry name" value="WD_REPEATS_REGION"/>
    <property type="match status" value="1"/>
</dbReference>
<sequence>MSKRPPPDPAAVLRGHRASVIDVCFHPSQSLVFSGSSDGELRIWDGVLRISRLCSGSVDSLAEIRIKLILVVNNSES</sequence>
<dbReference type="AlphaFoldDB" id="A0AAD5GR86"/>